<proteinExistence type="inferred from homology"/>
<dbReference type="InterPro" id="IPR038468">
    <property type="entry name" value="MmpS_C"/>
</dbReference>
<organism evidence="9 10">
    <name type="scientific">Actinoplanes xinjiangensis</name>
    <dbReference type="NCBI Taxonomy" id="512350"/>
    <lineage>
        <taxon>Bacteria</taxon>
        <taxon>Bacillati</taxon>
        <taxon>Actinomycetota</taxon>
        <taxon>Actinomycetes</taxon>
        <taxon>Micromonosporales</taxon>
        <taxon>Micromonosporaceae</taxon>
        <taxon>Actinoplanes</taxon>
    </lineage>
</organism>
<evidence type="ECO:0000256" key="2">
    <source>
        <dbReference type="ARBA" id="ARBA00007531"/>
    </source>
</evidence>
<evidence type="ECO:0000256" key="1">
    <source>
        <dbReference type="ARBA" id="ARBA00004236"/>
    </source>
</evidence>
<evidence type="ECO:0000313" key="9">
    <source>
        <dbReference type="EMBL" id="PWK31046.1"/>
    </source>
</evidence>
<dbReference type="GO" id="GO:0005886">
    <property type="term" value="C:plasma membrane"/>
    <property type="evidence" value="ECO:0007669"/>
    <property type="project" value="UniProtKB-SubCell"/>
</dbReference>
<dbReference type="InterPro" id="IPR008693">
    <property type="entry name" value="MmpS"/>
</dbReference>
<keyword evidence="4 8" id="KW-0812">Transmembrane</keyword>
<dbReference type="OrthoDB" id="3406002at2"/>
<comment type="caution">
    <text evidence="9">The sequence shown here is derived from an EMBL/GenBank/DDBJ whole genome shotgun (WGS) entry which is preliminary data.</text>
</comment>
<name>A0A316EJQ8_9ACTN</name>
<evidence type="ECO:0000313" key="10">
    <source>
        <dbReference type="Proteomes" id="UP000245697"/>
    </source>
</evidence>
<evidence type="ECO:0000256" key="6">
    <source>
        <dbReference type="ARBA" id="ARBA00023136"/>
    </source>
</evidence>
<evidence type="ECO:0000256" key="8">
    <source>
        <dbReference type="SAM" id="Phobius"/>
    </source>
</evidence>
<feature type="region of interest" description="Disordered" evidence="7">
    <location>
        <begin position="98"/>
        <end position="133"/>
    </location>
</feature>
<evidence type="ECO:0000256" key="5">
    <source>
        <dbReference type="ARBA" id="ARBA00022989"/>
    </source>
</evidence>
<dbReference type="Pfam" id="PF05423">
    <property type="entry name" value="Mycobact_memb"/>
    <property type="match status" value="1"/>
</dbReference>
<feature type="compositionally biased region" description="Low complexity" evidence="7">
    <location>
        <begin position="105"/>
        <end position="133"/>
    </location>
</feature>
<evidence type="ECO:0000256" key="4">
    <source>
        <dbReference type="ARBA" id="ARBA00022692"/>
    </source>
</evidence>
<dbReference type="EMBL" id="QGGR01000035">
    <property type="protein sequence ID" value="PWK31046.1"/>
    <property type="molecule type" value="Genomic_DNA"/>
</dbReference>
<evidence type="ECO:0000256" key="7">
    <source>
        <dbReference type="SAM" id="MobiDB-lite"/>
    </source>
</evidence>
<keyword evidence="6 8" id="KW-0472">Membrane</keyword>
<dbReference type="AlphaFoldDB" id="A0A316EJQ8"/>
<feature type="compositionally biased region" description="Pro residues" evidence="7">
    <location>
        <begin position="51"/>
        <end position="60"/>
    </location>
</feature>
<dbReference type="Proteomes" id="UP000245697">
    <property type="component" value="Unassembled WGS sequence"/>
</dbReference>
<keyword evidence="5 8" id="KW-1133">Transmembrane helix</keyword>
<gene>
    <name evidence="9" type="ORF">BC793_13543</name>
</gene>
<dbReference type="Gene3D" id="2.60.40.2880">
    <property type="entry name" value="MmpS1-5, C-terminal soluble domain"/>
    <property type="match status" value="1"/>
</dbReference>
<comment type="subcellular location">
    <subcellularLocation>
        <location evidence="1">Cell membrane</location>
    </subcellularLocation>
</comment>
<feature type="compositionally biased region" description="Polar residues" evidence="7">
    <location>
        <begin position="32"/>
        <end position="41"/>
    </location>
</feature>
<feature type="region of interest" description="Disordered" evidence="7">
    <location>
        <begin position="1"/>
        <end position="66"/>
    </location>
</feature>
<reference evidence="9 10" key="1">
    <citation type="submission" date="2018-05" db="EMBL/GenBank/DDBJ databases">
        <title>Genomic Encyclopedia of Archaeal and Bacterial Type Strains, Phase II (KMG-II): from individual species to whole genera.</title>
        <authorList>
            <person name="Goeker M."/>
        </authorList>
    </citation>
    <scope>NUCLEOTIDE SEQUENCE [LARGE SCALE GENOMIC DNA]</scope>
    <source>
        <strain evidence="9 10">DSM 45184</strain>
    </source>
</reference>
<keyword evidence="3" id="KW-1003">Cell membrane</keyword>
<dbReference type="RefSeq" id="WP_109602329.1">
    <property type="nucleotide sequence ID" value="NZ_BONA01000091.1"/>
</dbReference>
<evidence type="ECO:0000256" key="3">
    <source>
        <dbReference type="ARBA" id="ARBA00022475"/>
    </source>
</evidence>
<protein>
    <submittedName>
        <fullName evidence="9">MmpS family membrane protein</fullName>
    </submittedName>
</protein>
<sequence>MTSLDDDGSTAKNSPPDDVRLSAPADPWLTEAPTSAINDTPTVPDLATAPQAPPPDPAPFPDWYRPDHGRGRRRLVVTGLAVGAVFVAGMLALDPFGSDDDGRDTTGPAPSPSTTTTAAGARPAANPPATTASAAVSTSVAPAASTGAAPAAGAPQVVYEVTASGSKNTGSVAYTDQDGDIIRRNGIPLPWRTTFALDGQRKPLVLDVQRKGGGDTGPVTCTITVGGKLLSTTTAEGRYAAALCSGSG</sequence>
<comment type="similarity">
    <text evidence="2">Belongs to the MmpS family.</text>
</comment>
<keyword evidence="10" id="KW-1185">Reference proteome</keyword>
<accession>A0A316EJQ8</accession>
<feature type="transmembrane region" description="Helical" evidence="8">
    <location>
        <begin position="75"/>
        <end position="93"/>
    </location>
</feature>